<organism evidence="4 5">
    <name type="scientific">Streptomyces flavidovirens</name>
    <dbReference type="NCBI Taxonomy" id="67298"/>
    <lineage>
        <taxon>Bacteria</taxon>
        <taxon>Bacillati</taxon>
        <taxon>Actinomycetota</taxon>
        <taxon>Actinomycetes</taxon>
        <taxon>Kitasatosporales</taxon>
        <taxon>Streptomycetaceae</taxon>
        <taxon>Streptomyces</taxon>
    </lineage>
</organism>
<keyword evidence="1" id="KW-0596">Phosphopantetheine</keyword>
<reference evidence="4 5" key="1">
    <citation type="submission" date="2024-10" db="EMBL/GenBank/DDBJ databases">
        <title>The Natural Products Discovery Center: Release of the First 8490 Sequenced Strains for Exploring Actinobacteria Biosynthetic Diversity.</title>
        <authorList>
            <person name="Kalkreuter E."/>
            <person name="Kautsar S.A."/>
            <person name="Yang D."/>
            <person name="Bader C.D."/>
            <person name="Teijaro C.N."/>
            <person name="Fluegel L."/>
            <person name="Davis C.M."/>
            <person name="Simpson J.R."/>
            <person name="Lauterbach L."/>
            <person name="Steele A.D."/>
            <person name="Gui C."/>
            <person name="Meng S."/>
            <person name="Li G."/>
            <person name="Viehrig K."/>
            <person name="Ye F."/>
            <person name="Su P."/>
            <person name="Kiefer A.F."/>
            <person name="Nichols A."/>
            <person name="Cepeda A.J."/>
            <person name="Yan W."/>
            <person name="Fan B."/>
            <person name="Jiang Y."/>
            <person name="Adhikari A."/>
            <person name="Zheng C.-J."/>
            <person name="Schuster L."/>
            <person name="Cowan T.M."/>
            <person name="Smanski M.J."/>
            <person name="Chevrette M.G."/>
            <person name="De Carvalho L.P.S."/>
            <person name="Shen B."/>
        </authorList>
    </citation>
    <scope>NUCLEOTIDE SEQUENCE [LARGE SCALE GENOMIC DNA]</scope>
    <source>
        <strain evidence="4 5">NPDC003029</strain>
    </source>
</reference>
<dbReference type="InterPro" id="IPR009081">
    <property type="entry name" value="PP-bd_ACP"/>
</dbReference>
<comment type="caution">
    <text evidence="4">The sequence shown here is derived from an EMBL/GenBank/DDBJ whole genome shotgun (WGS) entry which is preliminary data.</text>
</comment>
<dbReference type="PROSITE" id="PS50075">
    <property type="entry name" value="CARRIER"/>
    <property type="match status" value="1"/>
</dbReference>
<evidence type="ECO:0000256" key="1">
    <source>
        <dbReference type="ARBA" id="ARBA00022450"/>
    </source>
</evidence>
<proteinExistence type="predicted"/>
<dbReference type="Gene3D" id="1.10.1200.10">
    <property type="entry name" value="ACP-like"/>
    <property type="match status" value="1"/>
</dbReference>
<dbReference type="InterPro" id="IPR036736">
    <property type="entry name" value="ACP-like_sf"/>
</dbReference>
<dbReference type="SUPFAM" id="SSF47336">
    <property type="entry name" value="ACP-like"/>
    <property type="match status" value="1"/>
</dbReference>
<evidence type="ECO:0000313" key="5">
    <source>
        <dbReference type="Proteomes" id="UP001601976"/>
    </source>
</evidence>
<keyword evidence="2" id="KW-0597">Phosphoprotein</keyword>
<evidence type="ECO:0000256" key="2">
    <source>
        <dbReference type="ARBA" id="ARBA00022553"/>
    </source>
</evidence>
<dbReference type="InterPro" id="IPR006162">
    <property type="entry name" value="Ppantetheine_attach_site"/>
</dbReference>
<name>A0ABW6RQM6_9ACTN</name>
<dbReference type="Proteomes" id="UP001601976">
    <property type="component" value="Unassembled WGS sequence"/>
</dbReference>
<evidence type="ECO:0000259" key="3">
    <source>
        <dbReference type="PROSITE" id="PS50075"/>
    </source>
</evidence>
<sequence length="76" mass="8210">MTGDLATILHDDLKLPGEGLTPDASLDEAGFDSLAVVELSVLLGDRYGIDISDAEIKSAATLDQLDLLIQRKRDER</sequence>
<dbReference type="Pfam" id="PF00550">
    <property type="entry name" value="PP-binding"/>
    <property type="match status" value="1"/>
</dbReference>
<feature type="domain" description="Carrier" evidence="3">
    <location>
        <begin position="1"/>
        <end position="73"/>
    </location>
</feature>
<protein>
    <submittedName>
        <fullName evidence="4">Acyl carrier protein</fullName>
    </submittedName>
</protein>
<gene>
    <name evidence="4" type="ORF">ACFYWW_31470</name>
</gene>
<accession>A0ABW6RQM6</accession>
<keyword evidence="5" id="KW-1185">Reference proteome</keyword>
<dbReference type="EMBL" id="JBIAPK010000013">
    <property type="protein sequence ID" value="MFF3343173.1"/>
    <property type="molecule type" value="Genomic_DNA"/>
</dbReference>
<dbReference type="PROSITE" id="PS00012">
    <property type="entry name" value="PHOSPHOPANTETHEINE"/>
    <property type="match status" value="1"/>
</dbReference>
<dbReference type="RefSeq" id="WP_387898636.1">
    <property type="nucleotide sequence ID" value="NZ_JBIAPK010000013.1"/>
</dbReference>
<evidence type="ECO:0000313" key="4">
    <source>
        <dbReference type="EMBL" id="MFF3343173.1"/>
    </source>
</evidence>
<dbReference type="InterPro" id="IPR020806">
    <property type="entry name" value="PKS_PP-bd"/>
</dbReference>
<dbReference type="SMART" id="SM00823">
    <property type="entry name" value="PKS_PP"/>
    <property type="match status" value="1"/>
</dbReference>